<comment type="caution">
    <text evidence="2">The sequence shown here is derived from an EMBL/GenBank/DDBJ whole genome shotgun (WGS) entry which is preliminary data.</text>
</comment>
<dbReference type="InterPro" id="IPR058739">
    <property type="entry name" value="NicX"/>
</dbReference>
<gene>
    <name evidence="2" type="ORF">B9J98_05860</name>
</gene>
<keyword evidence="1" id="KW-0479">Metal-binding</keyword>
<accession>A0A2R7Y237</accession>
<evidence type="ECO:0000313" key="3">
    <source>
        <dbReference type="Proteomes" id="UP000244066"/>
    </source>
</evidence>
<proteinExistence type="predicted"/>
<dbReference type="PANTHER" id="PTHR34448">
    <property type="entry name" value="AMINOPEPTIDASE"/>
    <property type="match status" value="1"/>
</dbReference>
<dbReference type="AlphaFoldDB" id="A0A2R7Y237"/>
<evidence type="ECO:0008006" key="4">
    <source>
        <dbReference type="Google" id="ProtNLM"/>
    </source>
</evidence>
<dbReference type="EMBL" id="NDWU01000015">
    <property type="protein sequence ID" value="PUA31606.1"/>
    <property type="molecule type" value="Genomic_DNA"/>
</dbReference>
<dbReference type="SUPFAM" id="SSF144052">
    <property type="entry name" value="Thermophilic metalloprotease-like"/>
    <property type="match status" value="1"/>
</dbReference>
<dbReference type="PANTHER" id="PTHR34448:SF1">
    <property type="entry name" value="BLL6088 PROTEIN"/>
    <property type="match status" value="1"/>
</dbReference>
<dbReference type="Proteomes" id="UP000244066">
    <property type="component" value="Unassembled WGS sequence"/>
</dbReference>
<dbReference type="GO" id="GO:0046872">
    <property type="term" value="F:metal ion binding"/>
    <property type="evidence" value="ECO:0007669"/>
    <property type="project" value="UniProtKB-KW"/>
</dbReference>
<reference evidence="2 3" key="1">
    <citation type="submission" date="2017-04" db="EMBL/GenBank/DDBJ databases">
        <title>Draft Aigarchaeota genome from a New Zealand hot spring.</title>
        <authorList>
            <person name="Reysenbach A.-L."/>
            <person name="Donaho J.A."/>
            <person name="Gerhart J."/>
            <person name="Kelley J.F."/>
            <person name="Kouba K."/>
            <person name="Podar M."/>
            <person name="Stott M."/>
        </authorList>
    </citation>
    <scope>NUCLEOTIDE SEQUENCE [LARGE SCALE GENOMIC DNA]</scope>
    <source>
        <strain evidence="2">NZ13_MG1</strain>
    </source>
</reference>
<protein>
    <recommendedName>
        <fullName evidence="4">Leucyl aminopeptidase</fullName>
    </recommendedName>
</protein>
<dbReference type="Pfam" id="PF26233">
    <property type="entry name" value="NicX"/>
    <property type="match status" value="1"/>
</dbReference>
<sequence>MFKVNMGVKPGEKILVVTDFPTAEEWRTKPSGKLLDAVRRSILAKIVSEIAAKNFPECTVEFFAYPSVGKHGTYPGIEVEEKMKAADVVIAITTYSLTHTDARINACKAGARVASMPMFLPEMFYPGGPMAADYQKIAEETKKIAKMLSEASRAHIKTETGTDLTFSLEGREGKVDAGIFRERGSWGNLPSGEAYIVPLEGTANGKVVVQAGWYPDLKEDMVFTFKDGYVVEISGGGEVGDRFRGLLALEKKEQPYVSRRNLAELGVGTNPYAKRPDNVLEAEKIRGTVHVAIGDNSHMGGKVESDLHEDFIIPRPTLTLDGKVVMKDGELLI</sequence>
<name>A0A2R7Y237_9ARCH</name>
<evidence type="ECO:0000256" key="1">
    <source>
        <dbReference type="ARBA" id="ARBA00022723"/>
    </source>
</evidence>
<evidence type="ECO:0000313" key="2">
    <source>
        <dbReference type="EMBL" id="PUA31606.1"/>
    </source>
</evidence>
<dbReference type="InterPro" id="IPR052170">
    <property type="entry name" value="M29_Exopeptidase"/>
</dbReference>
<dbReference type="GO" id="GO:0006508">
    <property type="term" value="P:proteolysis"/>
    <property type="evidence" value="ECO:0007669"/>
    <property type="project" value="InterPro"/>
</dbReference>
<organism evidence="2 3">
    <name type="scientific">Candidatus Terraquivivens tikiterensis</name>
    <dbReference type="NCBI Taxonomy" id="1980982"/>
    <lineage>
        <taxon>Archaea</taxon>
        <taxon>Nitrososphaerota</taxon>
        <taxon>Candidatus Wolframiiraptoraceae</taxon>
        <taxon>Candidatus Terraquivivens</taxon>
    </lineage>
</organism>
<dbReference type="GO" id="GO:0004177">
    <property type="term" value="F:aminopeptidase activity"/>
    <property type="evidence" value="ECO:0007669"/>
    <property type="project" value="InterPro"/>
</dbReference>